<dbReference type="InterPro" id="IPR050583">
    <property type="entry name" value="Mycobacterial_A85_antigen"/>
</dbReference>
<evidence type="ECO:0000256" key="2">
    <source>
        <dbReference type="ARBA" id="ARBA00022490"/>
    </source>
</evidence>
<keyword evidence="2" id="KW-0963">Cytoplasm</keyword>
<feature type="domain" description="Enterochelin esterase N-terminal" evidence="5">
    <location>
        <begin position="57"/>
        <end position="170"/>
    </location>
</feature>
<evidence type="ECO:0000256" key="4">
    <source>
        <dbReference type="ARBA" id="ARBA00024201"/>
    </source>
</evidence>
<dbReference type="SUPFAM" id="SSF53474">
    <property type="entry name" value="alpha/beta-Hydrolases"/>
    <property type="match status" value="1"/>
</dbReference>
<evidence type="ECO:0000259" key="5">
    <source>
        <dbReference type="Pfam" id="PF11806"/>
    </source>
</evidence>
<keyword evidence="3" id="KW-0378">Hydrolase</keyword>
<dbReference type="Proteomes" id="UP001499994">
    <property type="component" value="Unassembled WGS sequence"/>
</dbReference>
<dbReference type="Gene3D" id="2.60.40.10">
    <property type="entry name" value="Immunoglobulins"/>
    <property type="match status" value="1"/>
</dbReference>
<evidence type="ECO:0000256" key="3">
    <source>
        <dbReference type="ARBA" id="ARBA00022801"/>
    </source>
</evidence>
<dbReference type="InterPro" id="IPR029058">
    <property type="entry name" value="AB_hydrolase_fold"/>
</dbReference>
<gene>
    <name evidence="6" type="ORF">GCM10022405_17270</name>
</gene>
<dbReference type="PANTHER" id="PTHR48098:SF3">
    <property type="entry name" value="IRON(III) ENTEROBACTIN ESTERASE"/>
    <property type="match status" value="1"/>
</dbReference>
<dbReference type="SUPFAM" id="SSF81296">
    <property type="entry name" value="E set domains"/>
    <property type="match status" value="1"/>
</dbReference>
<reference evidence="7" key="1">
    <citation type="journal article" date="2019" name="Int. J. Syst. Evol. Microbiol.">
        <title>The Global Catalogue of Microorganisms (GCM) 10K type strain sequencing project: providing services to taxonomists for standard genome sequencing and annotation.</title>
        <authorList>
            <consortium name="The Broad Institute Genomics Platform"/>
            <consortium name="The Broad Institute Genome Sequencing Center for Infectious Disease"/>
            <person name="Wu L."/>
            <person name="Ma J."/>
        </authorList>
    </citation>
    <scope>NUCLEOTIDE SEQUENCE [LARGE SCALE GENOMIC DNA]</scope>
    <source>
        <strain evidence="7">JCM 17201</strain>
    </source>
</reference>
<dbReference type="Pfam" id="PF00756">
    <property type="entry name" value="Esterase"/>
    <property type="match status" value="1"/>
</dbReference>
<dbReference type="Gene3D" id="3.40.50.1820">
    <property type="entry name" value="alpha/beta hydrolase"/>
    <property type="match status" value="1"/>
</dbReference>
<comment type="caution">
    <text evidence="6">The sequence shown here is derived from an EMBL/GenBank/DDBJ whole genome shotgun (WGS) entry which is preliminary data.</text>
</comment>
<comment type="subcellular location">
    <subcellularLocation>
        <location evidence="1">Cytoplasm</location>
    </subcellularLocation>
</comment>
<dbReference type="Pfam" id="PF11806">
    <property type="entry name" value="Enterochelin_N"/>
    <property type="match status" value="1"/>
</dbReference>
<proteinExistence type="inferred from homology"/>
<evidence type="ECO:0000313" key="6">
    <source>
        <dbReference type="EMBL" id="GAA3892373.1"/>
    </source>
</evidence>
<name>A0ABP7L3E1_9GAMM</name>
<dbReference type="EMBL" id="BAABDG010000002">
    <property type="protein sequence ID" value="GAA3892373.1"/>
    <property type="molecule type" value="Genomic_DNA"/>
</dbReference>
<accession>A0ABP7L3E1</accession>
<dbReference type="PANTHER" id="PTHR48098">
    <property type="entry name" value="ENTEROCHELIN ESTERASE-RELATED"/>
    <property type="match status" value="1"/>
</dbReference>
<keyword evidence="7" id="KW-1185">Reference proteome</keyword>
<dbReference type="InterPro" id="IPR021764">
    <property type="entry name" value="Enterochelin_esterase_N"/>
</dbReference>
<sequence>MKNVTAFPPLKLSATERLLAQLANPTSLDVTQFWHDVEAVDVPLVTTAAGNHDERDVTFLWRSEKALQGVYLCLNRVTDKSHVARGMMTHIPASDIWALQLRLPASYRGSYSITEIPQETSPELISQLGGRFTPLIGQADPFCKTASINVRGETWVSVLALDQAPEQREWAAAPAPHRGTLTASYPVVAGQQRRVRLYIPDVASSTPLGLLVLPDAETWFDHVGALGALDAAIASGRIRPLAVLGIDNNDERDRAAILGGDNQLVIDIAEHLIPQVRTAHPDRVWAGRSQTVLCGQSLGGVTALMAAVHAPDVFGAIISTSPSMWWMPDNSRRPIMFKESDTSWVSERVLSSPPQTVRIRLCVGALEGAMVPHVEQLHQRLCAAGVESQLAIYTGGHDYAWWRGALIDGLATML</sequence>
<dbReference type="InterPro" id="IPR014756">
    <property type="entry name" value="Ig_E-set"/>
</dbReference>
<dbReference type="RefSeq" id="WP_346080331.1">
    <property type="nucleotide sequence ID" value="NZ_BAABDG010000002.1"/>
</dbReference>
<evidence type="ECO:0000256" key="1">
    <source>
        <dbReference type="ARBA" id="ARBA00004496"/>
    </source>
</evidence>
<comment type="similarity">
    <text evidence="4">Belongs to the Fes family.</text>
</comment>
<organism evidence="6 7">
    <name type="scientific">Gibbsiella dentisursi</name>
    <dbReference type="NCBI Taxonomy" id="796890"/>
    <lineage>
        <taxon>Bacteria</taxon>
        <taxon>Pseudomonadati</taxon>
        <taxon>Pseudomonadota</taxon>
        <taxon>Gammaproteobacteria</taxon>
        <taxon>Enterobacterales</taxon>
        <taxon>Yersiniaceae</taxon>
        <taxon>Gibbsiella</taxon>
    </lineage>
</organism>
<evidence type="ECO:0000313" key="7">
    <source>
        <dbReference type="Proteomes" id="UP001499994"/>
    </source>
</evidence>
<dbReference type="InterPro" id="IPR000801">
    <property type="entry name" value="Esterase-like"/>
</dbReference>
<dbReference type="InterPro" id="IPR013783">
    <property type="entry name" value="Ig-like_fold"/>
</dbReference>
<protein>
    <submittedName>
        <fullName evidence="6">Esterase family protein</fullName>
    </submittedName>
</protein>